<dbReference type="eggNOG" id="KOG4000">
    <property type="taxonomic scope" value="Eukaryota"/>
</dbReference>
<keyword evidence="6" id="KW-0813">Transport</keyword>
<dbReference type="GO" id="GO:0008289">
    <property type="term" value="F:lipid binding"/>
    <property type="evidence" value="ECO:0007669"/>
    <property type="project" value="Ensembl"/>
</dbReference>
<dbReference type="GO" id="GO:0000813">
    <property type="term" value="C:ESCRT I complex"/>
    <property type="evidence" value="ECO:0000318"/>
    <property type="project" value="GO_Central"/>
</dbReference>
<feature type="domain" description="UMA" evidence="19">
    <location>
        <begin position="224"/>
        <end position="274"/>
    </location>
</feature>
<keyword evidence="22" id="KW-1185">Reference proteome</keyword>
<evidence type="ECO:0000256" key="17">
    <source>
        <dbReference type="ARBA" id="ARBA00053670"/>
    </source>
</evidence>
<dbReference type="InterPro" id="IPR023340">
    <property type="entry name" value="UMA"/>
</dbReference>
<dbReference type="GO" id="GO:0005813">
    <property type="term" value="C:centrosome"/>
    <property type="evidence" value="ECO:0007669"/>
    <property type="project" value="UniProtKB-SubCell"/>
</dbReference>
<dbReference type="FunFam" id="2.100.10.50:FF:000003">
    <property type="entry name" value="Multivesicular body subunit 12A"/>
    <property type="match status" value="1"/>
</dbReference>
<dbReference type="GO" id="GO:0032801">
    <property type="term" value="P:receptor catabolic process"/>
    <property type="evidence" value="ECO:0000318"/>
    <property type="project" value="GO_Central"/>
</dbReference>
<dbReference type="Pfam" id="PF10240">
    <property type="entry name" value="DUF2464"/>
    <property type="match status" value="1"/>
</dbReference>
<comment type="function">
    <text evidence="17">Component of the ESCRT-I complex, a regulator of vesicular trafficking process. Required for the sorting of endocytic ubiquitinated cargos into multivesicular bodies. May be involved in the ligand-mediated internalization and down-regulation of EGF receptor.</text>
</comment>
<keyword evidence="14" id="KW-0539">Nucleus</keyword>
<reference evidence="21" key="2">
    <citation type="submission" date="2025-08" db="UniProtKB">
        <authorList>
            <consortium name="Ensembl"/>
        </authorList>
    </citation>
    <scope>IDENTIFICATION</scope>
    <source>
        <strain evidence="21">Glennie</strain>
    </source>
</reference>
<evidence type="ECO:0000256" key="15">
    <source>
        <dbReference type="ARBA" id="ARBA00033002"/>
    </source>
</evidence>
<comment type="subunit">
    <text evidence="18">Component of the ESCRT-I complex (endosomal sorting complex required for transport I) which consists of TSG101, VPS28, a VPS37 protein (VPS37A to -D) and MVB12A or MVB12B in a 1:1:1:1 stoichiometry. Interacts with CD2AP and CIN85/SH3KBP1. Interacts with CD2AP (via one of the SH3 domains). Interacts with TSG101; the association appears to be mediated by the TSG101-VPS37 binary subcomplex. Interacts with VPS28. Interacts with VPS37B; the association appears to be mediated by the TSG101-VPS37 binary subcomplex. Interacts with VPS37C; the association appears to be mediated by the TSG101-VPS37 binary subcomplex. Interacts with VPS37D; the association appears to be mediated by the TSG101-VPS37 binary subcomplex. Interacts with CEP55.</text>
</comment>
<evidence type="ECO:0000313" key="22">
    <source>
        <dbReference type="Proteomes" id="UP000002279"/>
    </source>
</evidence>
<sequence>MTFSRLRLPLSLQSKMDAAAAPTPLAGLAWVPAAAAPPRGYSAISTTVEGAPANFGKGFAQKSGYFLCYLTLGTSENTQQSVVNDIQILSEKTPLPIGFSFINEFLDAKSSVSKKKRVCMKLVPLGATDIAVLDVKLSSKSRAVPGYMRVGDLGGFAIWCKKGNISKPQPLPRSRNVTSELKSLSLDLPRSQEKPLSRSGSSLATLQHNDSVYEASGLYGISALDGVPFTLHPRFESRGPGPTGFSAFTDLNIKSLADIEEEYNYGFVVERTAAARLPPSIC</sequence>
<dbReference type="InterPro" id="IPR040335">
    <property type="entry name" value="MVB12A"/>
</dbReference>
<evidence type="ECO:0000256" key="18">
    <source>
        <dbReference type="ARBA" id="ARBA00064332"/>
    </source>
</evidence>
<dbReference type="OMA" id="KYGYYLC"/>
<dbReference type="GO" id="GO:0042058">
    <property type="term" value="P:regulation of epidermal growth factor receptor signaling pathway"/>
    <property type="evidence" value="ECO:0000318"/>
    <property type="project" value="GO_Central"/>
</dbReference>
<evidence type="ECO:0000256" key="1">
    <source>
        <dbReference type="ARBA" id="ARBA00004123"/>
    </source>
</evidence>
<accession>F7EHM1</accession>
<evidence type="ECO:0000256" key="4">
    <source>
        <dbReference type="ARBA" id="ARBA00010432"/>
    </source>
</evidence>
<dbReference type="GO" id="GO:0005634">
    <property type="term" value="C:nucleus"/>
    <property type="evidence" value="ECO:0007669"/>
    <property type="project" value="UniProtKB-SubCell"/>
</dbReference>
<keyword evidence="7" id="KW-0963">Cytoplasm</keyword>
<keyword evidence="13" id="KW-0206">Cytoskeleton</keyword>
<dbReference type="GO" id="GO:0015031">
    <property type="term" value="P:protein transport"/>
    <property type="evidence" value="ECO:0007669"/>
    <property type="project" value="UniProtKB-KW"/>
</dbReference>
<organism evidence="21 22">
    <name type="scientific">Ornithorhynchus anatinus</name>
    <name type="common">Duckbill platypus</name>
    <dbReference type="NCBI Taxonomy" id="9258"/>
    <lineage>
        <taxon>Eukaryota</taxon>
        <taxon>Metazoa</taxon>
        <taxon>Chordata</taxon>
        <taxon>Craniata</taxon>
        <taxon>Vertebrata</taxon>
        <taxon>Euteleostomi</taxon>
        <taxon>Mammalia</taxon>
        <taxon>Monotremata</taxon>
        <taxon>Ornithorhynchidae</taxon>
        <taxon>Ornithorhynchus</taxon>
    </lineage>
</organism>
<dbReference type="GO" id="GO:0005829">
    <property type="term" value="C:cytosol"/>
    <property type="evidence" value="ECO:0000318"/>
    <property type="project" value="GO_Central"/>
</dbReference>
<protein>
    <recommendedName>
        <fullName evidence="5">Multivesicular body subunit 12A</fullName>
    </recommendedName>
    <alternativeName>
        <fullName evidence="16">ESCRT-I complex subunit MVB12A</fullName>
    </alternativeName>
    <alternativeName>
        <fullName evidence="15">Protein FAM125A</fullName>
    </alternativeName>
</protein>
<evidence type="ECO:0000256" key="8">
    <source>
        <dbReference type="ARBA" id="ARBA00022553"/>
    </source>
</evidence>
<evidence type="ECO:0000256" key="3">
    <source>
        <dbReference type="ARBA" id="ARBA00004633"/>
    </source>
</evidence>
<dbReference type="HOGENOM" id="CLU_064823_2_0_1"/>
<dbReference type="GO" id="GO:0046755">
    <property type="term" value="P:viral budding"/>
    <property type="evidence" value="ECO:0000318"/>
    <property type="project" value="GO_Central"/>
</dbReference>
<evidence type="ECO:0000259" key="19">
    <source>
        <dbReference type="PROSITE" id="PS51497"/>
    </source>
</evidence>
<dbReference type="GO" id="GO:0032510">
    <property type="term" value="P:endosome to lysosome transport via multivesicular body sorting pathway"/>
    <property type="evidence" value="ECO:0000318"/>
    <property type="project" value="GO_Central"/>
</dbReference>
<dbReference type="GO" id="GO:0019075">
    <property type="term" value="P:virus maturation"/>
    <property type="evidence" value="ECO:0000318"/>
    <property type="project" value="GO_Central"/>
</dbReference>
<gene>
    <name evidence="21" type="primary">MVB12A</name>
</gene>
<feature type="domain" description="MABP" evidence="20">
    <location>
        <begin position="22"/>
        <end position="164"/>
    </location>
</feature>
<evidence type="ECO:0000256" key="5">
    <source>
        <dbReference type="ARBA" id="ARBA00017653"/>
    </source>
</evidence>
<dbReference type="STRING" id="9258.ENSOANP00000023015"/>
<reference evidence="21 22" key="1">
    <citation type="journal article" date="2008" name="Nature">
        <title>Genome analysis of the platypus reveals unique signatures of evolution.</title>
        <authorList>
            <person name="Warren W.C."/>
            <person name="Hillier L.W."/>
            <person name="Marshall Graves J.A."/>
            <person name="Birney E."/>
            <person name="Ponting C.P."/>
            <person name="Grutzner F."/>
            <person name="Belov K."/>
            <person name="Miller W."/>
            <person name="Clarke L."/>
            <person name="Chinwalla A.T."/>
            <person name="Yang S.P."/>
            <person name="Heger A."/>
            <person name="Locke D.P."/>
            <person name="Miethke P."/>
            <person name="Waters P.D."/>
            <person name="Veyrunes F."/>
            <person name="Fulton L."/>
            <person name="Fulton B."/>
            <person name="Graves T."/>
            <person name="Wallis J."/>
            <person name="Puente X.S."/>
            <person name="Lopez-Otin C."/>
            <person name="Ordonez G.R."/>
            <person name="Eichler E.E."/>
            <person name="Chen L."/>
            <person name="Cheng Z."/>
            <person name="Deakin J.E."/>
            <person name="Alsop A."/>
            <person name="Thompson K."/>
            <person name="Kirby P."/>
            <person name="Papenfuss A.T."/>
            <person name="Wakefield M.J."/>
            <person name="Olender T."/>
            <person name="Lancet D."/>
            <person name="Huttley G.A."/>
            <person name="Smit A.F."/>
            <person name="Pask A."/>
            <person name="Temple-Smith P."/>
            <person name="Batzer M.A."/>
            <person name="Walker J.A."/>
            <person name="Konkel M.K."/>
            <person name="Harris R.S."/>
            <person name="Whittington C.M."/>
            <person name="Wong E.S."/>
            <person name="Gemmell N.J."/>
            <person name="Buschiazzo E."/>
            <person name="Vargas Jentzsch I.M."/>
            <person name="Merkel A."/>
            <person name="Schmitz J."/>
            <person name="Zemann A."/>
            <person name="Churakov G."/>
            <person name="Kriegs J.O."/>
            <person name="Brosius J."/>
            <person name="Murchison E.P."/>
            <person name="Sachidanandam R."/>
            <person name="Smith C."/>
            <person name="Hannon G.J."/>
            <person name="Tsend-Ayush E."/>
            <person name="McMillan D."/>
            <person name="Attenborough R."/>
            <person name="Rens W."/>
            <person name="Ferguson-Smith M."/>
            <person name="Lefevre C.M."/>
            <person name="Sharp J.A."/>
            <person name="Nicholas K.R."/>
            <person name="Ray D.A."/>
            <person name="Kube M."/>
            <person name="Reinhardt R."/>
            <person name="Pringle T.H."/>
            <person name="Taylor J."/>
            <person name="Jones R.C."/>
            <person name="Nixon B."/>
            <person name="Dacheux J.L."/>
            <person name="Niwa H."/>
            <person name="Sekita Y."/>
            <person name="Huang X."/>
            <person name="Stark A."/>
            <person name="Kheradpour P."/>
            <person name="Kellis M."/>
            <person name="Flicek P."/>
            <person name="Chen Y."/>
            <person name="Webber C."/>
            <person name="Hardison R."/>
            <person name="Nelson J."/>
            <person name="Hallsworth-Pepin K."/>
            <person name="Delehaunty K."/>
            <person name="Markovic C."/>
            <person name="Minx P."/>
            <person name="Feng Y."/>
            <person name="Kremitzki C."/>
            <person name="Mitreva M."/>
            <person name="Glasscock J."/>
            <person name="Wylie T."/>
            <person name="Wohldmann P."/>
            <person name="Thiru P."/>
            <person name="Nhan M.N."/>
            <person name="Pohl C.S."/>
            <person name="Smith S.M."/>
            <person name="Hou S."/>
            <person name="Nefedov M."/>
            <person name="de Jong P.J."/>
            <person name="Renfree M.B."/>
            <person name="Mardis E.R."/>
            <person name="Wilson R.K."/>
        </authorList>
    </citation>
    <scope>NUCLEOTIDE SEQUENCE [LARGE SCALE GENOMIC DNA]</scope>
    <source>
        <strain evidence="21 22">Glennie</strain>
    </source>
</reference>
<evidence type="ECO:0000256" key="6">
    <source>
        <dbReference type="ARBA" id="ARBA00022448"/>
    </source>
</evidence>
<dbReference type="InParanoid" id="F7EHM1"/>
<evidence type="ECO:0000256" key="13">
    <source>
        <dbReference type="ARBA" id="ARBA00023212"/>
    </source>
</evidence>
<dbReference type="AlphaFoldDB" id="F7EHM1"/>
<keyword evidence="10" id="KW-0653">Protein transport</keyword>
<dbReference type="GO" id="GO:0043130">
    <property type="term" value="F:ubiquitin binding"/>
    <property type="evidence" value="ECO:0007669"/>
    <property type="project" value="Ensembl"/>
</dbReference>
<evidence type="ECO:0000256" key="7">
    <source>
        <dbReference type="ARBA" id="ARBA00022490"/>
    </source>
</evidence>
<evidence type="ECO:0000256" key="16">
    <source>
        <dbReference type="ARBA" id="ARBA00033024"/>
    </source>
</evidence>
<dbReference type="GO" id="GO:0017124">
    <property type="term" value="F:SH3 domain binding"/>
    <property type="evidence" value="ECO:0007669"/>
    <property type="project" value="UniProtKB-KW"/>
</dbReference>
<evidence type="ECO:0000256" key="11">
    <source>
        <dbReference type="ARBA" id="ARBA00023036"/>
    </source>
</evidence>
<keyword evidence="8" id="KW-0597">Phosphoprotein</keyword>
<proteinExistence type="inferred from homology"/>
<dbReference type="Bgee" id="ENSOANG00000014610">
    <property type="expression patterns" value="Expressed in endometrium and 7 other cell types or tissues"/>
</dbReference>
<comment type="similarity">
    <text evidence="4">Belongs to the MVB12 family.</text>
</comment>
<evidence type="ECO:0000256" key="12">
    <source>
        <dbReference type="ARBA" id="ARBA00023136"/>
    </source>
</evidence>
<dbReference type="GO" id="GO:0031902">
    <property type="term" value="C:late endosome membrane"/>
    <property type="evidence" value="ECO:0007669"/>
    <property type="project" value="UniProtKB-SubCell"/>
</dbReference>
<evidence type="ECO:0000259" key="20">
    <source>
        <dbReference type="PROSITE" id="PS51498"/>
    </source>
</evidence>
<comment type="subcellular location">
    <subcellularLocation>
        <location evidence="2">Cytoplasm</location>
        <location evidence="2">Cytoskeleton</location>
        <location evidence="2">Microtubule organizing center</location>
        <location evidence="2">Centrosome</location>
    </subcellularLocation>
    <subcellularLocation>
        <location evidence="3">Late endosome membrane</location>
        <topology evidence="3">Peripheral membrane protein</topology>
    </subcellularLocation>
    <subcellularLocation>
        <location evidence="1">Nucleus</location>
    </subcellularLocation>
</comment>
<dbReference type="PROSITE" id="PS51498">
    <property type="entry name" value="MABP"/>
    <property type="match status" value="1"/>
</dbReference>
<keyword evidence="11" id="KW-0729">SH3-binding</keyword>
<evidence type="ECO:0000256" key="9">
    <source>
        <dbReference type="ARBA" id="ARBA00022753"/>
    </source>
</evidence>
<dbReference type="GeneTree" id="ENSGT00940000160542"/>
<reference evidence="21" key="3">
    <citation type="submission" date="2025-09" db="UniProtKB">
        <authorList>
            <consortium name="Ensembl"/>
        </authorList>
    </citation>
    <scope>IDENTIFICATION</scope>
    <source>
        <strain evidence="21">Glennie</strain>
    </source>
</reference>
<evidence type="ECO:0000313" key="21">
    <source>
        <dbReference type="Ensembl" id="ENSOANP00000023015.3"/>
    </source>
</evidence>
<evidence type="ECO:0000256" key="10">
    <source>
        <dbReference type="ARBA" id="ARBA00022927"/>
    </source>
</evidence>
<keyword evidence="9" id="KW-0967">Endosome</keyword>
<evidence type="ECO:0000256" key="2">
    <source>
        <dbReference type="ARBA" id="ARBA00004300"/>
    </source>
</evidence>
<evidence type="ECO:0000256" key="14">
    <source>
        <dbReference type="ARBA" id="ARBA00023242"/>
    </source>
</evidence>
<dbReference type="InterPro" id="IPR018798">
    <property type="entry name" value="MVB12A/B"/>
</dbReference>
<name>F7EHM1_ORNAN</name>
<dbReference type="FunCoup" id="F7EHM1">
    <property type="interactions" value="1143"/>
</dbReference>
<dbReference type="Ensembl" id="ENSOANT00000023019.3">
    <property type="protein sequence ID" value="ENSOANP00000023015.3"/>
    <property type="gene ID" value="ENSOANG00000014610.3"/>
</dbReference>
<dbReference type="Proteomes" id="UP000002279">
    <property type="component" value="Chromosome X2"/>
</dbReference>
<dbReference type="PANTHER" id="PTHR31612">
    <property type="entry name" value="MULTIVESICULAR BODY SUBUNIT 12A"/>
    <property type="match status" value="1"/>
</dbReference>
<dbReference type="InterPro" id="IPR023341">
    <property type="entry name" value="MABP"/>
</dbReference>
<dbReference type="PROSITE" id="PS51497">
    <property type="entry name" value="UMA"/>
    <property type="match status" value="1"/>
</dbReference>
<dbReference type="Gene3D" id="2.100.10.50">
    <property type="match status" value="1"/>
</dbReference>
<keyword evidence="12" id="KW-0472">Membrane</keyword>
<dbReference type="PANTHER" id="PTHR31612:SF2">
    <property type="entry name" value="MULTIVESICULAR BODY SUBUNIT 12A"/>
    <property type="match status" value="1"/>
</dbReference>